<keyword evidence="2" id="KW-0489">Methyltransferase</keyword>
<dbReference type="GO" id="GO:0008168">
    <property type="term" value="F:methyltransferase activity"/>
    <property type="evidence" value="ECO:0007669"/>
    <property type="project" value="UniProtKB-KW"/>
</dbReference>
<organism evidence="2 3">
    <name type="scientific">Candidatus Kutchimonas denitrificans</name>
    <dbReference type="NCBI Taxonomy" id="3056748"/>
    <lineage>
        <taxon>Bacteria</taxon>
        <taxon>Pseudomonadati</taxon>
        <taxon>Gemmatimonadota</taxon>
        <taxon>Gemmatimonadia</taxon>
        <taxon>Candidatus Palauibacterales</taxon>
        <taxon>Candidatus Palauibacteraceae</taxon>
        <taxon>Candidatus Kutchimonas</taxon>
    </lineage>
</organism>
<dbReference type="SUPFAM" id="SSF53335">
    <property type="entry name" value="S-adenosyl-L-methionine-dependent methyltransferases"/>
    <property type="match status" value="1"/>
</dbReference>
<evidence type="ECO:0000313" key="3">
    <source>
        <dbReference type="Proteomes" id="UP000702544"/>
    </source>
</evidence>
<protein>
    <submittedName>
        <fullName evidence="2">Methyltransferase</fullName>
    </submittedName>
</protein>
<dbReference type="EMBL" id="JAACAK010000067">
    <property type="protein sequence ID" value="NIR75254.1"/>
    <property type="molecule type" value="Genomic_DNA"/>
</dbReference>
<name>A0AAE5CD81_9BACT</name>
<comment type="caution">
    <text evidence="2">The sequence shown here is derived from an EMBL/GenBank/DDBJ whole genome shotgun (WGS) entry which is preliminary data.</text>
</comment>
<evidence type="ECO:0000259" key="1">
    <source>
        <dbReference type="Pfam" id="PF08242"/>
    </source>
</evidence>
<dbReference type="GO" id="GO:0032259">
    <property type="term" value="P:methylation"/>
    <property type="evidence" value="ECO:0007669"/>
    <property type="project" value="UniProtKB-KW"/>
</dbReference>
<feature type="domain" description="Methyltransferase type 12" evidence="1">
    <location>
        <begin position="45"/>
        <end position="138"/>
    </location>
</feature>
<sequence>MRDAVKPQVASDPIGEETLQIMRHASRYNRWIAELIQPYLGDRVLEVGAGIANMTPFLLPREYVVVTDPDPAYLAVLKQRMGDEPTVVVRSLKLPSISEDWKAERLDTAVLLNILEHVEEDVESLVSLTDILMPGGRIVVFVPAVPALHGSLDRALSHHRRYSKEELWVKLESAGLEVEELRYCNFVGMFGWWFYSRVIRRQVLPALQVRLFDLMVPLLSRLERLVHPPIGQSLLAVARKSPR</sequence>
<dbReference type="Gene3D" id="3.40.50.150">
    <property type="entry name" value="Vaccinia Virus protein VP39"/>
    <property type="match status" value="1"/>
</dbReference>
<evidence type="ECO:0000313" key="2">
    <source>
        <dbReference type="EMBL" id="NIR75254.1"/>
    </source>
</evidence>
<dbReference type="InterPro" id="IPR029063">
    <property type="entry name" value="SAM-dependent_MTases_sf"/>
</dbReference>
<dbReference type="InterPro" id="IPR013217">
    <property type="entry name" value="Methyltransf_12"/>
</dbReference>
<keyword evidence="2" id="KW-0808">Transferase</keyword>
<dbReference type="AlphaFoldDB" id="A0AAE5CD81"/>
<reference evidence="2 3" key="1">
    <citation type="submission" date="2020-01" db="EMBL/GenBank/DDBJ databases">
        <title>Genomes assembled from Gulf of Kutch pelagic sediment metagenomes.</title>
        <authorList>
            <person name="Chandrashekar M."/>
            <person name="Mahajan M.S."/>
            <person name="Dave K.J."/>
            <person name="Vatsa P."/>
            <person name="Nathani N.M."/>
        </authorList>
    </citation>
    <scope>NUCLEOTIDE SEQUENCE [LARGE SCALE GENOMIC DNA]</scope>
    <source>
        <strain evidence="2">KS3-K002</strain>
    </source>
</reference>
<dbReference type="Pfam" id="PF08242">
    <property type="entry name" value="Methyltransf_12"/>
    <property type="match status" value="1"/>
</dbReference>
<dbReference type="Proteomes" id="UP000702544">
    <property type="component" value="Unassembled WGS sequence"/>
</dbReference>
<proteinExistence type="predicted"/>
<accession>A0AAE5CD81</accession>
<gene>
    <name evidence="2" type="ORF">GWO12_09095</name>
</gene>
<dbReference type="CDD" id="cd02440">
    <property type="entry name" value="AdoMet_MTases"/>
    <property type="match status" value="1"/>
</dbReference>